<feature type="region of interest" description="Disordered" evidence="1">
    <location>
        <begin position="610"/>
        <end position="635"/>
    </location>
</feature>
<feature type="region of interest" description="Disordered" evidence="1">
    <location>
        <begin position="532"/>
        <end position="586"/>
    </location>
</feature>
<reference evidence="3" key="1">
    <citation type="submission" date="2022-01" db="EMBL/GenBank/DDBJ databases">
        <title>Novel bile acid biosynthetic pathways are enriched in the microbiome of centenarians.</title>
        <authorList>
            <person name="Sato Y."/>
            <person name="Atarashi K."/>
            <person name="Plichta R.D."/>
            <person name="Arai Y."/>
            <person name="Sasajima S."/>
            <person name="Kearney M.S."/>
            <person name="Suda W."/>
            <person name="Takeshita K."/>
            <person name="Sasaki T."/>
            <person name="Okamoto S."/>
            <person name="Skelly N.A."/>
            <person name="Okamura Y."/>
            <person name="Vlamakis H."/>
            <person name="Li Y."/>
            <person name="Tanoue T."/>
            <person name="Takei H."/>
            <person name="Nittono H."/>
            <person name="Narushima S."/>
            <person name="Irie J."/>
            <person name="Itoh H."/>
            <person name="Moriya K."/>
            <person name="Sugiura Y."/>
            <person name="Suematsu M."/>
            <person name="Moritoki N."/>
            <person name="Shibata S."/>
            <person name="Littman R.D."/>
            <person name="Fischbach A.M."/>
            <person name="Uwamino Y."/>
            <person name="Inoue T."/>
            <person name="Honda A."/>
            <person name="Hattori M."/>
            <person name="Murai T."/>
            <person name="Xavier J.R."/>
            <person name="Hirose N."/>
            <person name="Honda K."/>
        </authorList>
    </citation>
    <scope>NUCLEOTIDE SEQUENCE</scope>
    <source>
        <strain evidence="3">CE91-St3</strain>
    </source>
</reference>
<gene>
    <name evidence="3" type="ORF">CE91St3_32140</name>
</gene>
<dbReference type="AlphaFoldDB" id="A0AA37K9C0"/>
<organism evidence="3 4">
    <name type="scientific">Parabacteroides merdae</name>
    <dbReference type="NCBI Taxonomy" id="46503"/>
    <lineage>
        <taxon>Bacteria</taxon>
        <taxon>Pseudomonadati</taxon>
        <taxon>Bacteroidota</taxon>
        <taxon>Bacteroidia</taxon>
        <taxon>Bacteroidales</taxon>
        <taxon>Tannerellaceae</taxon>
        <taxon>Parabacteroides</taxon>
    </lineage>
</organism>
<dbReference type="Proteomes" id="UP001055114">
    <property type="component" value="Unassembled WGS sequence"/>
</dbReference>
<dbReference type="Pfam" id="PF03432">
    <property type="entry name" value="Relaxase"/>
    <property type="match status" value="1"/>
</dbReference>
<protein>
    <recommendedName>
        <fullName evidence="2">MobA/VirD2-like nuclease domain-containing protein</fullName>
    </recommendedName>
</protein>
<evidence type="ECO:0000313" key="3">
    <source>
        <dbReference type="EMBL" id="GKH73351.1"/>
    </source>
</evidence>
<name>A0AA37K9C0_9BACT</name>
<comment type="caution">
    <text evidence="3">The sequence shown here is derived from an EMBL/GenBank/DDBJ whole genome shotgun (WGS) entry which is preliminary data.</text>
</comment>
<feature type="domain" description="MobA/VirD2-like nuclease" evidence="2">
    <location>
        <begin position="56"/>
        <end position="153"/>
    </location>
</feature>
<evidence type="ECO:0000256" key="1">
    <source>
        <dbReference type="SAM" id="MobiDB-lite"/>
    </source>
</evidence>
<dbReference type="InterPro" id="IPR005094">
    <property type="entry name" value="Endonuclease_MobA/VirD2"/>
</dbReference>
<feature type="compositionally biased region" description="Polar residues" evidence="1">
    <location>
        <begin position="542"/>
        <end position="556"/>
    </location>
</feature>
<evidence type="ECO:0000313" key="4">
    <source>
        <dbReference type="Proteomes" id="UP001055114"/>
    </source>
</evidence>
<dbReference type="EMBL" id="BQNZ01000003">
    <property type="protein sequence ID" value="GKH73351.1"/>
    <property type="molecule type" value="Genomic_DNA"/>
</dbReference>
<evidence type="ECO:0000259" key="2">
    <source>
        <dbReference type="Pfam" id="PF03432"/>
    </source>
</evidence>
<accession>A0AA37K9C0</accession>
<dbReference type="RefSeq" id="WP_075965577.1">
    <property type="nucleotide sequence ID" value="NZ_BQNZ01000003.1"/>
</dbReference>
<proteinExistence type="predicted"/>
<sequence length="635" mass="71427">MIAKILKHSKSFAGIEYNRLKTENGKAEMLEAKNFELEAMVGLTGQPSAATYLDFLNYVSDRRPDVNYRQFHAVISCAGRELSKEQLLDAARIYIDKMGYGDQPYLVFFHKDTDNNHVHIVSTRVRYDGSLVSDKSERYRSLAAIREINRQFNISESENLQVRAKKDIAAALEWRFAFDSNLVGIFKEKGYKLEKSQTVAGRWILSSDGEMCGTITQDQIDACKKAYKEGVSVRVNGKLPVDKQPKIFKRKQLLFKKLTEYASKGYTFEEIKSLHELRTQLGFHIESTTVKDKEGKEHIRWSVTDYPGKTVYRSSDVFPIETLVRSTDFSEKADHFYSLVNQVLAEEGKKCGWRRFAERMSALGYTMHTGKGNVAYATRPGENGQYHLPADTVAALNYNQRVINVSAMDIHSEEEARCLAAINRVKVDDIRPVQLTPEDKSVRKVVRETLSSLLHNLSGEDLSAALKKEGVSVVLMGKELFFYHPQGGLYNVSKLGGGFTVEQAKGLDLNVLDVDRMNRYYSRWEDYLNEKTVTYPEPPGEEQQTSGNTRGTGQNHSRSAVSGGASGRRTRARDYDDSRTRSASPSMDAVLKPISLAGFLAQMAQIANQMKAGGGGGGGGRSRKRKRRDDDENED</sequence>